<reference evidence="1" key="1">
    <citation type="journal article" date="2015" name="Nature">
        <title>Complex archaea that bridge the gap between prokaryotes and eukaryotes.</title>
        <authorList>
            <person name="Spang A."/>
            <person name="Saw J.H."/>
            <person name="Jorgensen S.L."/>
            <person name="Zaremba-Niedzwiedzka K."/>
            <person name="Martijn J."/>
            <person name="Lind A.E."/>
            <person name="van Eijk R."/>
            <person name="Schleper C."/>
            <person name="Guy L."/>
            <person name="Ettema T.J."/>
        </authorList>
    </citation>
    <scope>NUCLEOTIDE SEQUENCE</scope>
</reference>
<proteinExistence type="predicted"/>
<dbReference type="EMBL" id="LAZR01026669">
    <property type="protein sequence ID" value="KKL68004.1"/>
    <property type="molecule type" value="Genomic_DNA"/>
</dbReference>
<sequence>MNMDLTFYIRPEQYVEILEWCIENFGKSNSTWMLLANNDIGGELYFKNEEDAMAFKLRWL</sequence>
<dbReference type="AlphaFoldDB" id="A0A0F9E1Y7"/>
<evidence type="ECO:0000313" key="1">
    <source>
        <dbReference type="EMBL" id="KKL68004.1"/>
    </source>
</evidence>
<protein>
    <submittedName>
        <fullName evidence="1">Uncharacterized protein</fullName>
    </submittedName>
</protein>
<accession>A0A0F9E1Y7</accession>
<comment type="caution">
    <text evidence="1">The sequence shown here is derived from an EMBL/GenBank/DDBJ whole genome shotgun (WGS) entry which is preliminary data.</text>
</comment>
<gene>
    <name evidence="1" type="ORF">LCGC14_2129330</name>
</gene>
<organism evidence="1">
    <name type="scientific">marine sediment metagenome</name>
    <dbReference type="NCBI Taxonomy" id="412755"/>
    <lineage>
        <taxon>unclassified sequences</taxon>
        <taxon>metagenomes</taxon>
        <taxon>ecological metagenomes</taxon>
    </lineage>
</organism>
<name>A0A0F9E1Y7_9ZZZZ</name>